<gene>
    <name evidence="7" type="ORF">ACFSW5_06815</name>
</gene>
<dbReference type="PANTHER" id="PTHR34697">
    <property type="entry name" value="PHOSPHATIDYLGLYCEROL LYSYLTRANSFERASE"/>
    <property type="match status" value="1"/>
</dbReference>
<feature type="domain" description="Phosphatidylglycerol lysyltransferase C-terminal" evidence="6">
    <location>
        <begin position="13"/>
        <end position="305"/>
    </location>
</feature>
<dbReference type="Proteomes" id="UP001597493">
    <property type="component" value="Unassembled WGS sequence"/>
</dbReference>
<dbReference type="InterPro" id="IPR024320">
    <property type="entry name" value="LPG_synthase_C"/>
</dbReference>
<dbReference type="EMBL" id="JBHUMY010000006">
    <property type="protein sequence ID" value="MFD2659978.1"/>
    <property type="molecule type" value="Genomic_DNA"/>
</dbReference>
<evidence type="ECO:0000256" key="3">
    <source>
        <dbReference type="ARBA" id="ARBA00022692"/>
    </source>
</evidence>
<dbReference type="PANTHER" id="PTHR34697:SF2">
    <property type="entry name" value="PHOSPHATIDYLGLYCEROL LYSYLTRANSFERASE"/>
    <property type="match status" value="1"/>
</dbReference>
<proteinExistence type="predicted"/>
<comment type="caution">
    <text evidence="7">The sequence shown here is derived from an EMBL/GenBank/DDBJ whole genome shotgun (WGS) entry which is preliminary data.</text>
</comment>
<reference evidence="8" key="1">
    <citation type="journal article" date="2019" name="Int. J. Syst. Evol. Microbiol.">
        <title>The Global Catalogue of Microorganisms (GCM) 10K type strain sequencing project: providing services to taxonomists for standard genome sequencing and annotation.</title>
        <authorList>
            <consortium name="The Broad Institute Genomics Platform"/>
            <consortium name="The Broad Institute Genome Sequencing Center for Infectious Disease"/>
            <person name="Wu L."/>
            <person name="Ma J."/>
        </authorList>
    </citation>
    <scope>NUCLEOTIDE SEQUENCE [LARGE SCALE GENOMIC DNA]</scope>
    <source>
        <strain evidence="8">TISTR 1827</strain>
    </source>
</reference>
<organism evidence="7 8">
    <name type="scientific">Paenibacillus thailandensis</name>
    <dbReference type="NCBI Taxonomy" id="393250"/>
    <lineage>
        <taxon>Bacteria</taxon>
        <taxon>Bacillati</taxon>
        <taxon>Bacillota</taxon>
        <taxon>Bacilli</taxon>
        <taxon>Bacillales</taxon>
        <taxon>Paenibacillaceae</taxon>
        <taxon>Paenibacillus</taxon>
    </lineage>
</organism>
<comment type="subcellular location">
    <subcellularLocation>
        <location evidence="1">Cell membrane</location>
        <topology evidence="1">Multi-pass membrane protein</topology>
    </subcellularLocation>
</comment>
<dbReference type="SUPFAM" id="SSF55729">
    <property type="entry name" value="Acyl-CoA N-acyltransferases (Nat)"/>
    <property type="match status" value="1"/>
</dbReference>
<protein>
    <submittedName>
        <fullName evidence="7">Phosphatidylglycerol lysyltransferase domain-containing protein</fullName>
    </submittedName>
</protein>
<evidence type="ECO:0000256" key="5">
    <source>
        <dbReference type="ARBA" id="ARBA00023136"/>
    </source>
</evidence>
<sequence>MLDNMAEQRLNRLLESCGHNSHTHLYYLGDKELFWDSMDEAVIAYRTAGKRNIALGDPVGSPEGCRRVIGEFIAYCKKLNRLPVFYQAKSKYLPLFSGYGLHSAKIGEEAQIDLTRFDLKGKRWLKLRNRINKFERGRYSVNVLFPPYSYTTMSRLQEISDEWLAERKEKSFSVGAFSWPYVSRFPVAVLTDAEGRYIAFASITGDAPRPEASLAGHCRKITIDLMRYTPSCPHGTMDYLFVSLFRWAADNGYGRCSLGIAPLANMDHLLFVRLLWKYGSKLYNFKGLYEYKNKFGPDWENVYLVCPASSMPVTVGILAYTINTPVSPSQTKWNQISS</sequence>
<dbReference type="InterPro" id="IPR051211">
    <property type="entry name" value="PG_lysyltransferase"/>
</dbReference>
<evidence type="ECO:0000259" key="6">
    <source>
        <dbReference type="Pfam" id="PF09924"/>
    </source>
</evidence>
<keyword evidence="5" id="KW-0472">Membrane</keyword>
<evidence type="ECO:0000256" key="4">
    <source>
        <dbReference type="ARBA" id="ARBA00022989"/>
    </source>
</evidence>
<evidence type="ECO:0000256" key="2">
    <source>
        <dbReference type="ARBA" id="ARBA00022475"/>
    </source>
</evidence>
<keyword evidence="8" id="KW-1185">Reference proteome</keyword>
<dbReference type="RefSeq" id="WP_379270651.1">
    <property type="nucleotide sequence ID" value="NZ_JBHUGT010000044.1"/>
</dbReference>
<evidence type="ECO:0000313" key="8">
    <source>
        <dbReference type="Proteomes" id="UP001597493"/>
    </source>
</evidence>
<accession>A0ABW5QW64</accession>
<dbReference type="InterPro" id="IPR016181">
    <property type="entry name" value="Acyl_CoA_acyltransferase"/>
</dbReference>
<evidence type="ECO:0000256" key="1">
    <source>
        <dbReference type="ARBA" id="ARBA00004651"/>
    </source>
</evidence>
<keyword evidence="2" id="KW-1003">Cell membrane</keyword>
<keyword evidence="3" id="KW-0812">Transmembrane</keyword>
<evidence type="ECO:0000313" key="7">
    <source>
        <dbReference type="EMBL" id="MFD2659978.1"/>
    </source>
</evidence>
<dbReference type="Pfam" id="PF09924">
    <property type="entry name" value="LPG_synthase_C"/>
    <property type="match status" value="1"/>
</dbReference>
<keyword evidence="4" id="KW-1133">Transmembrane helix</keyword>
<name>A0ABW5QW64_9BACL</name>